<feature type="region of interest" description="Disordered" evidence="1">
    <location>
        <begin position="130"/>
        <end position="343"/>
    </location>
</feature>
<feature type="compositionally biased region" description="Basic residues" evidence="1">
    <location>
        <begin position="162"/>
        <end position="178"/>
    </location>
</feature>
<gene>
    <name evidence="4" type="primary">LOC108609509</name>
</gene>
<feature type="compositionally biased region" description="Low complexity" evidence="1">
    <location>
        <begin position="144"/>
        <end position="153"/>
    </location>
</feature>
<reference evidence="3" key="2">
    <citation type="journal article" date="2016" name="G3 (Bethesda)">
        <title>Genome Evolution in Three Species of Cactophilic Drosophila.</title>
        <authorList>
            <person name="Sanchez-Flores A."/>
            <person name="Penazola F."/>
            <person name="Carpinteyro-Ponce J."/>
            <person name="Nazario-Yepiz N."/>
            <person name="Abreu-Goodger C."/>
            <person name="Machado C.A."/>
            <person name="Markow T.A."/>
        </authorList>
    </citation>
    <scope>NUCLEOTIDE SEQUENCE [LARGE SCALE GENOMIC DNA]</scope>
</reference>
<sequence length="431" mass="49613">MNPDCQGSCPACQQWMGQMCAHCRDLVVKTVNDVWAAWWDEVAPSLYKNLVELPILDSDRICELLQLDEDVDDDELELLPLQYEDLSCWQTVALMFIYVVVLVLLAVVCRCWRGQHHVQMQTDDTQIVERRQEESIISEQSPRESSILEPPSTTEEEPTKSKREKKCKKLCKRSKKKSQPTSEQSSKYEAPSKSKGTAGAIVWGGATTETVEVSEKAASESIKSRRPTGFPRDHEVPKDDSPPLSGQPSRAAQPVPIFHSPTTSEPPMNTREPESTGRARINYQSPTTLSPIQSERRVNTEEPSTRVRVSYQEPDSERPSSSEQPSKPWENAASDSSEPSKQKNIKLKAWLRYKIRPIFVHNQDALRRQQNKYKENERIKELNTERNIEKWTKAREKKERKRQIERESAESKDEKMRLTWERLDNVNIIPQ</sequence>
<feature type="transmembrane region" description="Helical" evidence="2">
    <location>
        <begin position="89"/>
        <end position="112"/>
    </location>
</feature>
<feature type="compositionally biased region" description="Basic and acidic residues" evidence="1">
    <location>
        <begin position="294"/>
        <end position="305"/>
    </location>
</feature>
<keyword evidence="2" id="KW-0812">Transmembrane</keyword>
<keyword evidence="2" id="KW-1133">Transmembrane helix</keyword>
<evidence type="ECO:0000256" key="1">
    <source>
        <dbReference type="SAM" id="MobiDB-lite"/>
    </source>
</evidence>
<reference evidence="3" key="1">
    <citation type="journal article" date="1997" name="Nucleic Acids Res.">
        <title>tRNAscan-SE: a program for improved detection of transfer RNA genes in genomic sequence.</title>
        <authorList>
            <person name="Lowe T.M."/>
            <person name="Eddy S.R."/>
        </authorList>
    </citation>
    <scope>NUCLEOTIDE SEQUENCE [LARGE SCALE GENOMIC DNA]</scope>
</reference>
<feature type="compositionally biased region" description="Polar residues" evidence="1">
    <location>
        <begin position="282"/>
        <end position="293"/>
    </location>
</feature>
<reference evidence="4" key="3">
    <citation type="submission" date="2025-08" db="UniProtKB">
        <authorList>
            <consortium name="RefSeq"/>
        </authorList>
    </citation>
    <scope>IDENTIFICATION</scope>
    <source>
        <tissue evidence="4">Whole organism</tissue>
    </source>
</reference>
<proteinExistence type="predicted"/>
<feature type="compositionally biased region" description="Basic and acidic residues" evidence="1">
    <location>
        <begin position="231"/>
        <end position="241"/>
    </location>
</feature>
<dbReference type="Proteomes" id="UP000694904">
    <property type="component" value="Chromosome 3"/>
</dbReference>
<dbReference type="RefSeq" id="XP_017856719.1">
    <property type="nucleotide sequence ID" value="XM_018001230.1"/>
</dbReference>
<evidence type="ECO:0000256" key="2">
    <source>
        <dbReference type="SAM" id="Phobius"/>
    </source>
</evidence>
<evidence type="ECO:0000313" key="4">
    <source>
        <dbReference type="RefSeq" id="XP_017856719.1"/>
    </source>
</evidence>
<keyword evidence="3" id="KW-1185">Reference proteome</keyword>
<organism evidence="3 4">
    <name type="scientific">Drosophila arizonae</name>
    <name type="common">Fruit fly</name>
    <dbReference type="NCBI Taxonomy" id="7263"/>
    <lineage>
        <taxon>Eukaryota</taxon>
        <taxon>Metazoa</taxon>
        <taxon>Ecdysozoa</taxon>
        <taxon>Arthropoda</taxon>
        <taxon>Hexapoda</taxon>
        <taxon>Insecta</taxon>
        <taxon>Pterygota</taxon>
        <taxon>Neoptera</taxon>
        <taxon>Endopterygota</taxon>
        <taxon>Diptera</taxon>
        <taxon>Brachycera</taxon>
        <taxon>Muscomorpha</taxon>
        <taxon>Ephydroidea</taxon>
        <taxon>Drosophilidae</taxon>
        <taxon>Drosophila</taxon>
    </lineage>
</organism>
<accession>A0ABM1NP33</accession>
<name>A0ABM1NP33_DROAR</name>
<feature type="region of interest" description="Disordered" evidence="1">
    <location>
        <begin position="393"/>
        <end position="417"/>
    </location>
</feature>
<protein>
    <submittedName>
        <fullName evidence="4">Uncharacterized protein LOC108609509</fullName>
    </submittedName>
</protein>
<evidence type="ECO:0000313" key="3">
    <source>
        <dbReference type="Proteomes" id="UP000694904"/>
    </source>
</evidence>
<dbReference type="GeneID" id="108609509"/>
<keyword evidence="2" id="KW-0472">Membrane</keyword>